<evidence type="ECO:0000313" key="2">
    <source>
        <dbReference type="Proteomes" id="UP001589758"/>
    </source>
</evidence>
<protein>
    <submittedName>
        <fullName evidence="1">RhuM family protein</fullName>
    </submittedName>
</protein>
<dbReference type="InterPro" id="IPR011204">
    <property type="entry name" value="Virulence_RhuM-like"/>
</dbReference>
<keyword evidence="2" id="KW-1185">Reference proteome</keyword>
<dbReference type="EMBL" id="JBHLXE010000093">
    <property type="protein sequence ID" value="MFC0180138.1"/>
    <property type="molecule type" value="Genomic_DNA"/>
</dbReference>
<organism evidence="1 2">
    <name type="scientific">Thorsellia kenyensis</name>
    <dbReference type="NCBI Taxonomy" id="1549888"/>
    <lineage>
        <taxon>Bacteria</taxon>
        <taxon>Pseudomonadati</taxon>
        <taxon>Pseudomonadota</taxon>
        <taxon>Gammaproteobacteria</taxon>
        <taxon>Enterobacterales</taxon>
        <taxon>Thorselliaceae</taxon>
        <taxon>Thorsellia</taxon>
    </lineage>
</organism>
<accession>A0ABV6CAX5</accession>
<dbReference type="RefSeq" id="WP_385877255.1">
    <property type="nucleotide sequence ID" value="NZ_JBHLXE010000093.1"/>
</dbReference>
<reference evidence="1 2" key="1">
    <citation type="submission" date="2024-09" db="EMBL/GenBank/DDBJ databases">
        <authorList>
            <person name="Sun Q."/>
            <person name="Mori K."/>
        </authorList>
    </citation>
    <scope>NUCLEOTIDE SEQUENCE [LARGE SCALE GENOMIC DNA]</scope>
    <source>
        <strain evidence="1 2">CCM 8545</strain>
    </source>
</reference>
<proteinExistence type="predicted"/>
<comment type="caution">
    <text evidence="1">The sequence shown here is derived from an EMBL/GenBank/DDBJ whole genome shotgun (WGS) entry which is preliminary data.</text>
</comment>
<dbReference type="PANTHER" id="PTHR35810:SF1">
    <property type="entry name" value="CYTOPLASMIC PROTEIN"/>
    <property type="match status" value="1"/>
</dbReference>
<gene>
    <name evidence="1" type="primary">rhuM</name>
    <name evidence="1" type="ORF">ACFFIT_08600</name>
</gene>
<name>A0ABV6CAX5_9GAMM</name>
<evidence type="ECO:0000313" key="1">
    <source>
        <dbReference type="EMBL" id="MFC0180138.1"/>
    </source>
</evidence>
<dbReference type="PANTHER" id="PTHR35810">
    <property type="entry name" value="CYTOPLASMIC PROTEIN-RELATED"/>
    <property type="match status" value="1"/>
</dbReference>
<sequence length="213" mass="24519">MNNELGAVQTQIILFQSEDGKAKVECRFESGGIWLNLNQISTLYGRDKSVISKHLKNIYDEGELSLQATVANNATVQIEGGREVSRQVTYYNLDAILAVGYRVRSKQGIYFRQWATQTLQEYLKKGFVMDDEQLKNPDNSLYFEELLNRIRDIRSSEKIFWRKICDIYATSIDYDGKAETSIQFFARVQNKMHWAVHGQTAAELIFSQGEIKP</sequence>
<dbReference type="Pfam" id="PF13310">
    <property type="entry name" value="Virulence_RhuM"/>
    <property type="match status" value="1"/>
</dbReference>
<dbReference type="Proteomes" id="UP001589758">
    <property type="component" value="Unassembled WGS sequence"/>
</dbReference>